<organism evidence="2 3">
    <name type="scientific">Hymenochirus boettgeri</name>
    <name type="common">Congo dwarf clawed frog</name>
    <dbReference type="NCBI Taxonomy" id="247094"/>
    <lineage>
        <taxon>Eukaryota</taxon>
        <taxon>Metazoa</taxon>
        <taxon>Chordata</taxon>
        <taxon>Craniata</taxon>
        <taxon>Vertebrata</taxon>
        <taxon>Euteleostomi</taxon>
        <taxon>Amphibia</taxon>
        <taxon>Batrachia</taxon>
        <taxon>Anura</taxon>
        <taxon>Pipoidea</taxon>
        <taxon>Pipidae</taxon>
        <taxon>Pipinae</taxon>
        <taxon>Hymenochirus</taxon>
    </lineage>
</organism>
<dbReference type="Proteomes" id="UP000812440">
    <property type="component" value="Chromosome 1"/>
</dbReference>
<dbReference type="PANTHER" id="PTHR34034:SF2">
    <property type="entry name" value="PROTEIN FAM180A"/>
    <property type="match status" value="1"/>
</dbReference>
<name>A0A8T2KLP8_9PIPI</name>
<dbReference type="EMBL" id="JAACNH010008852">
    <property type="protein sequence ID" value="KAG8429331.1"/>
    <property type="molecule type" value="Genomic_DNA"/>
</dbReference>
<dbReference type="PANTHER" id="PTHR34034">
    <property type="entry name" value="PROTEIN FAM180A-RELATED"/>
    <property type="match status" value="1"/>
</dbReference>
<keyword evidence="3" id="KW-1185">Reference proteome</keyword>
<proteinExistence type="predicted"/>
<sequence>MTYFLSFSSAVYFPSAQRIRRSSMELLDPVLQKSLSEVDLLYEFLLSGVKIGKGHSITLQDPELSSLRKATTFHVICNDIIPKTITDIRRLGAKLSYAQGPLRRTDFERTLITMAYTALRTSQSRTGHQQEIWLKSLTDLFTALQRDLMFPYHKEDH</sequence>
<dbReference type="EMBL" id="JAACNH010000001">
    <property type="protein sequence ID" value="KAG8455316.1"/>
    <property type="molecule type" value="Genomic_DNA"/>
</dbReference>
<evidence type="ECO:0008006" key="4">
    <source>
        <dbReference type="Google" id="ProtNLM"/>
    </source>
</evidence>
<accession>A0A8T2KLP8</accession>
<dbReference type="AlphaFoldDB" id="A0A8T2KLP8"/>
<protein>
    <recommendedName>
        <fullName evidence="4">Protein FAM180A</fullName>
    </recommendedName>
</protein>
<reference evidence="2" key="1">
    <citation type="thesis" date="2020" institute="ProQuest LLC" country="789 East Eisenhower Parkway, Ann Arbor, MI, USA">
        <title>Comparative Genomics and Chromosome Evolution.</title>
        <authorList>
            <person name="Mudd A.B."/>
        </authorList>
    </citation>
    <scope>NUCLEOTIDE SEQUENCE</scope>
    <source>
        <strain evidence="2">Female2</strain>
        <tissue evidence="2">Blood</tissue>
    </source>
</reference>
<dbReference type="OrthoDB" id="8913792at2759"/>
<evidence type="ECO:0000313" key="2">
    <source>
        <dbReference type="EMBL" id="KAG8455316.1"/>
    </source>
</evidence>
<gene>
    <name evidence="2" type="ORF">GDO86_001494</name>
    <name evidence="1" type="ORF">GDO86_020486</name>
</gene>
<comment type="caution">
    <text evidence="2">The sequence shown here is derived from an EMBL/GenBank/DDBJ whole genome shotgun (WGS) entry which is preliminary data.</text>
</comment>
<evidence type="ECO:0000313" key="1">
    <source>
        <dbReference type="EMBL" id="KAG8429331.1"/>
    </source>
</evidence>
<dbReference type="Pfam" id="PF15173">
    <property type="entry name" value="FAM180"/>
    <property type="match status" value="1"/>
</dbReference>
<dbReference type="InterPro" id="IPR029170">
    <property type="entry name" value="FAM180"/>
</dbReference>
<evidence type="ECO:0000313" key="3">
    <source>
        <dbReference type="Proteomes" id="UP000812440"/>
    </source>
</evidence>